<dbReference type="AlphaFoldDB" id="A0A6D2J0N8"/>
<comment type="caution">
    <text evidence="2">The sequence shown here is derived from an EMBL/GenBank/DDBJ whole genome shotgun (WGS) entry which is preliminary data.</text>
</comment>
<dbReference type="Proteomes" id="UP000467841">
    <property type="component" value="Unassembled WGS sequence"/>
</dbReference>
<dbReference type="PANTHER" id="PTHR31293:SF12">
    <property type="entry name" value="RNI-LIKE SUPERFAMILY PROTEIN"/>
    <property type="match status" value="1"/>
</dbReference>
<dbReference type="InterPro" id="IPR036047">
    <property type="entry name" value="F-box-like_dom_sf"/>
</dbReference>
<dbReference type="SUPFAM" id="SSF81383">
    <property type="entry name" value="F-box domain"/>
    <property type="match status" value="1"/>
</dbReference>
<sequence length="128" mass="14729">MFNVRRRQIKEGEGVDSSDSISSLPDEILQHIFCLIPTKLAVSASVLSTRWRHVWCNTPSIYLESSALRAASRMGTQNRYTAPKMLSLHLITGTTKKNVKHVNTWIELAMSHHVENMFLILQFKRRYS</sequence>
<proteinExistence type="predicted"/>
<feature type="domain" description="F-box" evidence="1">
    <location>
        <begin position="18"/>
        <end position="65"/>
    </location>
</feature>
<dbReference type="CDD" id="cd22160">
    <property type="entry name" value="F-box_AtFBL13-like"/>
    <property type="match status" value="1"/>
</dbReference>
<dbReference type="InterPro" id="IPR055294">
    <property type="entry name" value="FBL60-like"/>
</dbReference>
<dbReference type="Pfam" id="PF00646">
    <property type="entry name" value="F-box"/>
    <property type="match status" value="1"/>
</dbReference>
<gene>
    <name evidence="2" type="ORF">MERR_LOCUS17969</name>
</gene>
<dbReference type="PANTHER" id="PTHR31293">
    <property type="entry name" value="RNI-LIKE SUPERFAMILY PROTEIN"/>
    <property type="match status" value="1"/>
</dbReference>
<protein>
    <recommendedName>
        <fullName evidence="1">F-box domain-containing protein</fullName>
    </recommendedName>
</protein>
<reference evidence="2" key="1">
    <citation type="submission" date="2020-01" db="EMBL/GenBank/DDBJ databases">
        <authorList>
            <person name="Mishra B."/>
        </authorList>
    </citation>
    <scope>NUCLEOTIDE SEQUENCE [LARGE SCALE GENOMIC DNA]</scope>
</reference>
<keyword evidence="3" id="KW-1185">Reference proteome</keyword>
<organism evidence="2 3">
    <name type="scientific">Microthlaspi erraticum</name>
    <dbReference type="NCBI Taxonomy" id="1685480"/>
    <lineage>
        <taxon>Eukaryota</taxon>
        <taxon>Viridiplantae</taxon>
        <taxon>Streptophyta</taxon>
        <taxon>Embryophyta</taxon>
        <taxon>Tracheophyta</taxon>
        <taxon>Spermatophyta</taxon>
        <taxon>Magnoliopsida</taxon>
        <taxon>eudicotyledons</taxon>
        <taxon>Gunneridae</taxon>
        <taxon>Pentapetalae</taxon>
        <taxon>rosids</taxon>
        <taxon>malvids</taxon>
        <taxon>Brassicales</taxon>
        <taxon>Brassicaceae</taxon>
        <taxon>Coluteocarpeae</taxon>
        <taxon>Microthlaspi</taxon>
    </lineage>
</organism>
<accession>A0A6D2J0N8</accession>
<evidence type="ECO:0000313" key="3">
    <source>
        <dbReference type="Proteomes" id="UP000467841"/>
    </source>
</evidence>
<name>A0A6D2J0N8_9BRAS</name>
<dbReference type="PROSITE" id="PS50181">
    <property type="entry name" value="FBOX"/>
    <property type="match status" value="1"/>
</dbReference>
<evidence type="ECO:0000259" key="1">
    <source>
        <dbReference type="PROSITE" id="PS50181"/>
    </source>
</evidence>
<evidence type="ECO:0000313" key="2">
    <source>
        <dbReference type="EMBL" id="CAA7030734.1"/>
    </source>
</evidence>
<dbReference type="Gene3D" id="1.20.1280.50">
    <property type="match status" value="1"/>
</dbReference>
<dbReference type="EMBL" id="CACVBM020001097">
    <property type="protein sequence ID" value="CAA7030734.1"/>
    <property type="molecule type" value="Genomic_DNA"/>
</dbReference>
<dbReference type="InterPro" id="IPR001810">
    <property type="entry name" value="F-box_dom"/>
</dbReference>
<dbReference type="OrthoDB" id="1074264at2759"/>
<dbReference type="InterPro" id="IPR053781">
    <property type="entry name" value="F-box_AtFBL13-like"/>
</dbReference>